<comment type="caution">
    <text evidence="2">The sequence shown here is derived from an EMBL/GenBank/DDBJ whole genome shotgun (WGS) entry which is preliminary data.</text>
</comment>
<dbReference type="EMBL" id="JACCBN010000001">
    <property type="protein sequence ID" value="NYD39301.1"/>
    <property type="molecule type" value="Genomic_DNA"/>
</dbReference>
<evidence type="ECO:0008006" key="4">
    <source>
        <dbReference type="Google" id="ProtNLM"/>
    </source>
</evidence>
<reference evidence="2 3" key="1">
    <citation type="submission" date="2020-07" db="EMBL/GenBank/DDBJ databases">
        <title>Sequencing the genomes of 1000 actinobacteria strains.</title>
        <authorList>
            <person name="Klenk H.-P."/>
        </authorList>
    </citation>
    <scope>NUCLEOTIDE SEQUENCE [LARGE SCALE GENOMIC DNA]</scope>
    <source>
        <strain evidence="2 3">DSM 45772</strain>
    </source>
</reference>
<gene>
    <name evidence="2" type="ORF">BJ983_005403</name>
</gene>
<keyword evidence="3" id="KW-1185">Reference proteome</keyword>
<dbReference type="AlphaFoldDB" id="A0A7Y9E1J9"/>
<keyword evidence="1" id="KW-1133">Transmembrane helix</keyword>
<accession>A0A7Y9E1J9</accession>
<proteinExistence type="predicted"/>
<dbReference type="RefSeq" id="WP_179796635.1">
    <property type="nucleotide sequence ID" value="NZ_BAABHP010000001.1"/>
</dbReference>
<sequence length="173" mass="18235">MLTRLRAVPRWVWIAVVAIVVVIAAVVTVLVVTSGPDDPGEVTFTAGGASVAAEPTVYCDLMVTDCETDPSAVATLPLPAGVAVDLTIPDAVLATPWQVAFAYVDDTGAQQSGRSQVFPPNARGQFRLVLPDPRWRLERVEVQQFGASQTVTPQGSLFSTRSTWVLAAASGTA</sequence>
<organism evidence="2 3">
    <name type="scientific">Actinomycetospora corticicola</name>
    <dbReference type="NCBI Taxonomy" id="663602"/>
    <lineage>
        <taxon>Bacteria</taxon>
        <taxon>Bacillati</taxon>
        <taxon>Actinomycetota</taxon>
        <taxon>Actinomycetes</taxon>
        <taxon>Pseudonocardiales</taxon>
        <taxon>Pseudonocardiaceae</taxon>
        <taxon>Actinomycetospora</taxon>
    </lineage>
</organism>
<evidence type="ECO:0000256" key="1">
    <source>
        <dbReference type="SAM" id="Phobius"/>
    </source>
</evidence>
<dbReference type="Pfam" id="PF10969">
    <property type="entry name" value="DUF2771"/>
    <property type="match status" value="1"/>
</dbReference>
<dbReference type="InterPro" id="IPR024495">
    <property type="entry name" value="DUF2771"/>
</dbReference>
<dbReference type="Proteomes" id="UP000535890">
    <property type="component" value="Unassembled WGS sequence"/>
</dbReference>
<evidence type="ECO:0000313" key="2">
    <source>
        <dbReference type="EMBL" id="NYD39301.1"/>
    </source>
</evidence>
<protein>
    <recommendedName>
        <fullName evidence="4">DUF2771 family protein</fullName>
    </recommendedName>
</protein>
<name>A0A7Y9E1J9_9PSEU</name>
<keyword evidence="1" id="KW-0472">Membrane</keyword>
<feature type="transmembrane region" description="Helical" evidence="1">
    <location>
        <begin position="12"/>
        <end position="32"/>
    </location>
</feature>
<keyword evidence="1" id="KW-0812">Transmembrane</keyword>
<evidence type="ECO:0000313" key="3">
    <source>
        <dbReference type="Proteomes" id="UP000535890"/>
    </source>
</evidence>